<comment type="function">
    <text evidence="8">Aux/IAA proteins are short-lived transcriptional factors that function as repressors of early auxin response genes at low auxin concentrations.</text>
</comment>
<dbReference type="GO" id="GO:0003677">
    <property type="term" value="F:DNA binding"/>
    <property type="evidence" value="ECO:0007669"/>
    <property type="project" value="UniProtKB-KW"/>
</dbReference>
<feature type="compositionally biased region" description="Low complexity" evidence="9">
    <location>
        <begin position="418"/>
        <end position="441"/>
    </location>
</feature>
<keyword evidence="6 8" id="KW-0539">Nucleus</keyword>
<protein>
    <recommendedName>
        <fullName evidence="8">Auxin-responsive protein</fullName>
    </recommendedName>
</protein>
<feature type="region of interest" description="Disordered" evidence="9">
    <location>
        <begin position="273"/>
        <end position="294"/>
    </location>
</feature>
<feature type="region of interest" description="Disordered" evidence="9">
    <location>
        <begin position="390"/>
        <end position="442"/>
    </location>
</feature>
<reference evidence="11" key="1">
    <citation type="journal article" date="2013" name="Mol. Biol. Evol.">
        <title>Evolution of the ARF Gene Family in Land Plants: Old Domains, New Tricks.</title>
        <authorList>
            <person name="Finet C."/>
            <person name="Berne-Dedieu A."/>
            <person name="Scutt C.P."/>
            <person name="Marletaz F."/>
        </authorList>
    </citation>
    <scope>NUCLEOTIDE SEQUENCE</scope>
    <source>
        <tissue evidence="11">Young leaves</tissue>
    </source>
</reference>
<evidence type="ECO:0000256" key="6">
    <source>
        <dbReference type="ARBA" id="ARBA00023242"/>
    </source>
</evidence>
<dbReference type="InterPro" id="IPR053793">
    <property type="entry name" value="PB1-like"/>
</dbReference>
<feature type="compositionally biased region" description="Polar residues" evidence="9">
    <location>
        <begin position="457"/>
        <end position="467"/>
    </location>
</feature>
<gene>
    <name evidence="11" type="primary">7</name>
    <name evidence="11" type="synonym">arf5</name>
</gene>
<evidence type="ECO:0000256" key="8">
    <source>
        <dbReference type="RuleBase" id="RU004549"/>
    </source>
</evidence>
<evidence type="ECO:0000256" key="5">
    <source>
        <dbReference type="ARBA" id="ARBA00023163"/>
    </source>
</evidence>
<dbReference type="Gene3D" id="3.10.20.90">
    <property type="entry name" value="Phosphatidylinositol 3-kinase Catalytic Subunit, Chain A, domain 1"/>
    <property type="match status" value="1"/>
</dbReference>
<comment type="subcellular location">
    <subcellularLocation>
        <location evidence="1 8">Nucleus</location>
    </subcellularLocation>
</comment>
<keyword evidence="5 8" id="KW-0804">Transcription</keyword>
<dbReference type="InterPro" id="IPR033389">
    <property type="entry name" value="AUX/IAA_dom"/>
</dbReference>
<evidence type="ECO:0000256" key="9">
    <source>
        <dbReference type="SAM" id="MobiDB-lite"/>
    </source>
</evidence>
<dbReference type="PANTHER" id="PTHR31384">
    <property type="entry name" value="AUXIN RESPONSE FACTOR 4-RELATED"/>
    <property type="match status" value="1"/>
</dbReference>
<proteinExistence type="evidence at transcript level"/>
<dbReference type="InterPro" id="IPR010525">
    <property type="entry name" value="ARF_dom"/>
</dbReference>
<dbReference type="Pfam" id="PF06507">
    <property type="entry name" value="ARF_AD"/>
    <property type="match status" value="1"/>
</dbReference>
<dbReference type="GO" id="GO:0005634">
    <property type="term" value="C:nucleus"/>
    <property type="evidence" value="ECO:0007669"/>
    <property type="project" value="UniProtKB-SubCell"/>
</dbReference>
<feature type="domain" description="PB1" evidence="10">
    <location>
        <begin position="771"/>
        <end position="856"/>
    </location>
</feature>
<feature type="non-terminal residue" evidence="11">
    <location>
        <position position="1"/>
    </location>
</feature>
<name>E1UHX8_GNEGN</name>
<dbReference type="Pfam" id="PF02309">
    <property type="entry name" value="AUX_IAA"/>
    <property type="match status" value="1"/>
</dbReference>
<evidence type="ECO:0000256" key="1">
    <source>
        <dbReference type="ARBA" id="ARBA00004123"/>
    </source>
</evidence>
<dbReference type="FunFam" id="3.10.20.90:FF:000047">
    <property type="entry name" value="Auxin response factor"/>
    <property type="match status" value="1"/>
</dbReference>
<evidence type="ECO:0000259" key="10">
    <source>
        <dbReference type="PROSITE" id="PS51745"/>
    </source>
</evidence>
<dbReference type="GO" id="GO:0009734">
    <property type="term" value="P:auxin-activated signaling pathway"/>
    <property type="evidence" value="ECO:0007669"/>
    <property type="project" value="UniProtKB-UniRule"/>
</dbReference>
<feature type="region of interest" description="Disordered" evidence="9">
    <location>
        <begin position="457"/>
        <end position="476"/>
    </location>
</feature>
<dbReference type="EMBL" id="FN433180">
    <property type="protein sequence ID" value="CBA12004.1"/>
    <property type="molecule type" value="mRNA"/>
</dbReference>
<evidence type="ECO:0000256" key="4">
    <source>
        <dbReference type="ARBA" id="ARBA00023125"/>
    </source>
</evidence>
<dbReference type="PANTHER" id="PTHR31384:SF21">
    <property type="entry name" value="AUXIN RESPONSE FACTOR 19"/>
    <property type="match status" value="1"/>
</dbReference>
<comment type="similarity">
    <text evidence="2">Belongs to the ARF family.</text>
</comment>
<keyword evidence="8" id="KW-0678">Repressor</keyword>
<sequence length="881" mass="99051">VYNPRTSPSEFVVPLAKYNKAFYGTQVSIGMRFRMMFETEESSVRRYMGTITGISDLDPVRWPNSQWRNLQVGWDESGAGDKQNRVSIWEIETVATPFFICPPFFRLKRPLLPGILGEDSEIEAASKRSFPWLREENDVLDFQNPLPGAGLDAWMGLQQRNGVMNPNSSGDLYRSMAGGAALQELGRNNDVPKELCTSQPMLQSRDLQNSVAPLQDHLQSQILLQQMQQQIQNPQQQLTPQQVPLQQLQQSLLPGQLQQPVQQNQILQKLQQQIPPNSPQQKLQQQLQQNSLQPKLQKPVQSNLQVQQLEQQLHQQLHQQAHQNLSQMQQQQLLLQTLFNQQVSTQQLDQAPPNLKIPQNHQLQELQKSHNKEVLQKLFQHAIPGSAQQRVLMQSHQQMQLPKQPTLTSQPLDNHLLPQQIQPDQPGQNQQIVQQQLPSNQRVQNQPIMHSAALQQLNQKGSEHSSFTHQQTQLQTTPQIREADGQLLQTISSRSPSENHILHSLSARSHSEGQLLQTLSARSHSGLLSVKSQPELSETDISFCSTTTSTNAGPLPSILTKPQLCNVSMEDKSLRVPRTGTLNTDGLSHIADHISQQPVNSLLSSNKEVNHGEMKALTSLLSSEIERQSMSSGIPAVQSTAVQQPLPPASNAFWYGNGSYDNDFQADPRNNVLFGVNIENNLADVSTTSTLVSREFNVVKDAPCQLSAESIVSTLSTTKDVQPQLSSASILSSHSLGVQDLPDNSDVASTVEDNHFLQRAPTYQQPAPPMRTYTKVYKLGNVGRSIDVTRYKNYGELRHELARMFGLEGQLEDPKKTGWQLVFVDHENDILLVGDDPWEEFVSCVRYIKILSPQEVLQMSQEGMDIVNNADDNNIWRETHF</sequence>
<dbReference type="InterPro" id="IPR044835">
    <property type="entry name" value="ARF_plant"/>
</dbReference>
<keyword evidence="4" id="KW-0238">DNA-binding</keyword>
<keyword evidence="7 8" id="KW-0927">Auxin signaling pathway</keyword>
<dbReference type="PROSITE" id="PS51745">
    <property type="entry name" value="PB1"/>
    <property type="match status" value="1"/>
</dbReference>
<keyword evidence="3 8" id="KW-0805">Transcription regulation</keyword>
<dbReference type="FunFam" id="2.30.30.1040:FF:000001">
    <property type="entry name" value="Auxin response factor"/>
    <property type="match status" value="1"/>
</dbReference>
<feature type="compositionally biased region" description="Polar residues" evidence="9">
    <location>
        <begin position="390"/>
        <end position="412"/>
    </location>
</feature>
<dbReference type="SUPFAM" id="SSF54277">
    <property type="entry name" value="CAD &amp; PB1 domains"/>
    <property type="match status" value="1"/>
</dbReference>
<organism evidence="11">
    <name type="scientific">Gnetum gnemon</name>
    <name type="common">Spanish joint-fir</name>
    <name type="synonym">Gnetum acutatum</name>
    <dbReference type="NCBI Taxonomy" id="3382"/>
    <lineage>
        <taxon>Eukaryota</taxon>
        <taxon>Viridiplantae</taxon>
        <taxon>Streptophyta</taxon>
        <taxon>Embryophyta</taxon>
        <taxon>Tracheophyta</taxon>
        <taxon>Spermatophyta</taxon>
        <taxon>Gnetopsida</taxon>
        <taxon>Gnetidae</taxon>
        <taxon>Gnetales</taxon>
        <taxon>Gnetaceae</taxon>
        <taxon>Gnetum</taxon>
    </lineage>
</organism>
<evidence type="ECO:0000256" key="2">
    <source>
        <dbReference type="ARBA" id="ARBA00007853"/>
    </source>
</evidence>
<dbReference type="GO" id="GO:0006355">
    <property type="term" value="P:regulation of DNA-templated transcription"/>
    <property type="evidence" value="ECO:0007669"/>
    <property type="project" value="InterPro"/>
</dbReference>
<evidence type="ECO:0000256" key="3">
    <source>
        <dbReference type="ARBA" id="ARBA00023015"/>
    </source>
</evidence>
<comment type="subunit">
    <text evidence="8">Homodimers and heterodimers.</text>
</comment>
<accession>E1UHX8</accession>
<comment type="similarity">
    <text evidence="8">Belongs to the Aux/IAA family.</text>
</comment>
<dbReference type="AlphaFoldDB" id="E1UHX8"/>
<evidence type="ECO:0000313" key="11">
    <source>
        <dbReference type="EMBL" id="CBA12004.1"/>
    </source>
</evidence>
<evidence type="ECO:0000256" key="7">
    <source>
        <dbReference type="ARBA" id="ARBA00023294"/>
    </source>
</evidence>
<dbReference type="Gene3D" id="2.30.30.1040">
    <property type="match status" value="1"/>
</dbReference>